<dbReference type="EMBL" id="CP093366">
    <property type="protein sequence ID" value="UQS82235.1"/>
    <property type="molecule type" value="Genomic_DNA"/>
</dbReference>
<sequence length="71" mass="8153">MKMDNIKVGDKLQGHVEEDMEQPFTGTVEKLYTNSVLIDIEQYDPQDNDNVIELNHKIVVNAQNLKKPAKK</sequence>
<accession>A0ABY4P924</accession>
<evidence type="ECO:0000313" key="2">
    <source>
        <dbReference type="EMBL" id="UQS82235.1"/>
    </source>
</evidence>
<evidence type="ECO:0000313" key="3">
    <source>
        <dbReference type="Proteomes" id="UP000831495"/>
    </source>
</evidence>
<feature type="compositionally biased region" description="Basic and acidic residues" evidence="1">
    <location>
        <begin position="1"/>
        <end position="17"/>
    </location>
</feature>
<evidence type="ECO:0000256" key="1">
    <source>
        <dbReference type="SAM" id="MobiDB-lite"/>
    </source>
</evidence>
<keyword evidence="3" id="KW-1185">Reference proteome</keyword>
<dbReference type="Pfam" id="PF09953">
    <property type="entry name" value="DUF2187"/>
    <property type="match status" value="1"/>
</dbReference>
<dbReference type="RefSeq" id="WP_249514505.1">
    <property type="nucleotide sequence ID" value="NZ_CP093366.1"/>
</dbReference>
<protein>
    <submittedName>
        <fullName evidence="2">DUF2187 family protein</fullName>
    </submittedName>
</protein>
<proteinExistence type="predicted"/>
<feature type="region of interest" description="Disordered" evidence="1">
    <location>
        <begin position="1"/>
        <end position="20"/>
    </location>
</feature>
<reference evidence="2" key="1">
    <citation type="journal article" date="2022" name="Int. J. Syst. Evol. Microbiol.">
        <title>Apilactobacillus apisilvae sp. nov., Nicolia spurrieriana gen. nov. sp. nov., Bombilactobacillus folatiphilus sp. nov. and Bombilactobacillus thymidiniphilus sp. nov., four new lactic acid bacterial isolates from stingless bees Tetragonula carbonaria and Austroplebeia australis.</title>
        <authorList>
            <person name="Oliphant S.A."/>
            <person name="Watson-Haigh N.S."/>
            <person name="Sumby K.M."/>
            <person name="Gardner J."/>
            <person name="Groom S."/>
            <person name="Jiranek V."/>
        </authorList>
    </citation>
    <scope>NUCLEOTIDE SEQUENCE</scope>
    <source>
        <strain evidence="2">SG4_D2</strain>
    </source>
</reference>
<name>A0ABY4P924_9LACO</name>
<organism evidence="2 3">
    <name type="scientific">Bombilactobacillus folatiphilus</name>
    <dbReference type="NCBI Taxonomy" id="2923362"/>
    <lineage>
        <taxon>Bacteria</taxon>
        <taxon>Bacillati</taxon>
        <taxon>Bacillota</taxon>
        <taxon>Bacilli</taxon>
        <taxon>Lactobacillales</taxon>
        <taxon>Lactobacillaceae</taxon>
        <taxon>Bombilactobacillus</taxon>
    </lineage>
</organism>
<dbReference type="InterPro" id="IPR018690">
    <property type="entry name" value="DUF2187"/>
</dbReference>
<dbReference type="Proteomes" id="UP000831495">
    <property type="component" value="Chromosome"/>
</dbReference>
<gene>
    <name evidence="2" type="ORF">MOO45_00635</name>
</gene>